<gene>
    <name evidence="2" type="ORF">SAMN05444398_1265</name>
</gene>
<dbReference type="STRING" id="337701.SAMN05444398_1265"/>
<proteinExistence type="predicted"/>
<organism evidence="2 3">
    <name type="scientific">Roseovarius pacificus</name>
    <dbReference type="NCBI Taxonomy" id="337701"/>
    <lineage>
        <taxon>Bacteria</taxon>
        <taxon>Pseudomonadati</taxon>
        <taxon>Pseudomonadota</taxon>
        <taxon>Alphaproteobacteria</taxon>
        <taxon>Rhodobacterales</taxon>
        <taxon>Roseobacteraceae</taxon>
        <taxon>Roseovarius</taxon>
    </lineage>
</organism>
<evidence type="ECO:0008006" key="4">
    <source>
        <dbReference type="Google" id="ProtNLM"/>
    </source>
</evidence>
<name>A0A1M7KAI1_9RHOB</name>
<feature type="signal peptide" evidence="1">
    <location>
        <begin position="1"/>
        <end position="24"/>
    </location>
</feature>
<sequence>MNGLNRMMTSAVAGLLLAAAPAWAKDRLAFGTTAQSSVHYTYAVSAAKAVNDNSEDLDVTVIATGGAVDNLHRILRGQINLGLGTFDTIYQAYAGIGKFEGQAMPNLRGLWVHSPATQAWVVREDSGVSTLSELEGKAFTPGQRGSATEQLVIQMLETLGIQPDYQRLALSDATAAVKDNRSIGYVKAGGIGTIDGTTMEIKAQLPLRLLGFSEEEQAKVLEAMPFVTFASYEDNEVEDFSAFTSPIQVIGEFSTVDGMTNEQVFSMLTDIADNAEVQVAAFPSFGQIDVLQDSVDLINIPLHAGAVEFYRSRGLDVPDRLIPPEMK</sequence>
<dbReference type="PANTHER" id="PTHR42941:SF1">
    <property type="entry name" value="SLL1037 PROTEIN"/>
    <property type="match status" value="1"/>
</dbReference>
<dbReference type="Proteomes" id="UP000183974">
    <property type="component" value="Unassembled WGS sequence"/>
</dbReference>
<dbReference type="SUPFAM" id="SSF53850">
    <property type="entry name" value="Periplasmic binding protein-like II"/>
    <property type="match status" value="1"/>
</dbReference>
<keyword evidence="1" id="KW-0732">Signal</keyword>
<feature type="chain" id="PRO_5012522985" description="TRAP transporter solute receptor, TAXI family" evidence="1">
    <location>
        <begin position="25"/>
        <end position="327"/>
    </location>
</feature>
<dbReference type="PANTHER" id="PTHR42941">
    <property type="entry name" value="SLL1037 PROTEIN"/>
    <property type="match status" value="1"/>
</dbReference>
<dbReference type="Gene3D" id="3.40.190.10">
    <property type="entry name" value="Periplasmic binding protein-like II"/>
    <property type="match status" value="2"/>
</dbReference>
<evidence type="ECO:0000313" key="2">
    <source>
        <dbReference type="EMBL" id="SHM62215.1"/>
    </source>
</evidence>
<dbReference type="EMBL" id="FRBR01000026">
    <property type="protein sequence ID" value="SHM62215.1"/>
    <property type="molecule type" value="Genomic_DNA"/>
</dbReference>
<evidence type="ECO:0000256" key="1">
    <source>
        <dbReference type="SAM" id="SignalP"/>
    </source>
</evidence>
<dbReference type="AlphaFoldDB" id="A0A1M7KAI1"/>
<dbReference type="NCBIfam" id="TIGR02122">
    <property type="entry name" value="TRAP_TAXI"/>
    <property type="match status" value="1"/>
</dbReference>
<keyword evidence="3" id="KW-1185">Reference proteome</keyword>
<dbReference type="InterPro" id="IPR011852">
    <property type="entry name" value="TRAP_TAXI"/>
</dbReference>
<evidence type="ECO:0000313" key="3">
    <source>
        <dbReference type="Proteomes" id="UP000183974"/>
    </source>
</evidence>
<reference evidence="2 3" key="1">
    <citation type="submission" date="2016-11" db="EMBL/GenBank/DDBJ databases">
        <authorList>
            <person name="Jaros S."/>
            <person name="Januszkiewicz K."/>
            <person name="Wedrychowicz H."/>
        </authorList>
    </citation>
    <scope>NUCLEOTIDE SEQUENCE [LARGE SCALE GENOMIC DNA]</scope>
    <source>
        <strain evidence="2 3">DSM 29589</strain>
    </source>
</reference>
<accession>A0A1M7KAI1</accession>
<protein>
    <recommendedName>
        <fullName evidence="4">TRAP transporter solute receptor, TAXI family</fullName>
    </recommendedName>
</protein>
<dbReference type="Pfam" id="PF16868">
    <property type="entry name" value="NMT1_3"/>
    <property type="match status" value="1"/>
</dbReference>